<gene>
    <name evidence="5" type="primary">ssb</name>
    <name evidence="5" type="ORF">NCTC10571_00018</name>
</gene>
<evidence type="ECO:0000313" key="6">
    <source>
        <dbReference type="Proteomes" id="UP000255234"/>
    </source>
</evidence>
<dbReference type="AlphaFoldDB" id="A0A378NQJ2"/>
<dbReference type="PIRSF" id="PIRSF002070">
    <property type="entry name" value="SSB"/>
    <property type="match status" value="1"/>
</dbReference>
<evidence type="ECO:0000256" key="1">
    <source>
        <dbReference type="ARBA" id="ARBA00023125"/>
    </source>
</evidence>
<keyword evidence="2" id="KW-0235">DNA replication</keyword>
<dbReference type="GO" id="GO:0006281">
    <property type="term" value="P:DNA repair"/>
    <property type="evidence" value="ECO:0007669"/>
    <property type="project" value="UniProtKB-UniRule"/>
</dbReference>
<dbReference type="Gene3D" id="2.40.50.140">
    <property type="entry name" value="Nucleic acid-binding proteins"/>
    <property type="match status" value="1"/>
</dbReference>
<keyword evidence="2" id="KW-0234">DNA repair</keyword>
<accession>A0A378NQJ2</accession>
<evidence type="ECO:0000256" key="3">
    <source>
        <dbReference type="PIRNR" id="PIRNR002070"/>
    </source>
</evidence>
<comment type="function">
    <text evidence="2">Plays an important role in DNA replication, recombination and repair. Binds to ssDNA and to an array of partner proteins to recruit them to their sites of action during DNA metabolism.</text>
</comment>
<dbReference type="GO" id="GO:0009295">
    <property type="term" value="C:nucleoid"/>
    <property type="evidence" value="ECO:0007669"/>
    <property type="project" value="TreeGrafter"/>
</dbReference>
<reference evidence="5 6" key="1">
    <citation type="submission" date="2018-06" db="EMBL/GenBank/DDBJ databases">
        <authorList>
            <consortium name="Pathogen Informatics"/>
            <person name="Doyle S."/>
        </authorList>
    </citation>
    <scope>NUCLEOTIDE SEQUENCE [LARGE SCALE GENOMIC DNA]</scope>
    <source>
        <strain evidence="5 6">NCTC10571</strain>
    </source>
</reference>
<dbReference type="PANTHER" id="PTHR10302">
    <property type="entry name" value="SINGLE-STRANDED DNA-BINDING PROTEIN"/>
    <property type="match status" value="1"/>
</dbReference>
<dbReference type="GO" id="GO:0003697">
    <property type="term" value="F:single-stranded DNA binding"/>
    <property type="evidence" value="ECO:0007669"/>
    <property type="project" value="UniProtKB-UniRule"/>
</dbReference>
<proteinExistence type="inferred from homology"/>
<dbReference type="SUPFAM" id="SSF50249">
    <property type="entry name" value="Nucleic acid-binding proteins"/>
    <property type="match status" value="1"/>
</dbReference>
<comment type="subunit">
    <text evidence="2">Homotetramer.</text>
</comment>
<dbReference type="InterPro" id="IPR000424">
    <property type="entry name" value="Primosome_PriB/ssb"/>
</dbReference>
<dbReference type="NCBIfam" id="TIGR00621">
    <property type="entry name" value="ssb"/>
    <property type="match status" value="1"/>
</dbReference>
<dbReference type="GO" id="GO:0006260">
    <property type="term" value="P:DNA replication"/>
    <property type="evidence" value="ECO:0007669"/>
    <property type="project" value="UniProtKB-UniRule"/>
</dbReference>
<feature type="region of interest" description="Disordered" evidence="4">
    <location>
        <begin position="105"/>
        <end position="148"/>
    </location>
</feature>
<dbReference type="CDD" id="cd04496">
    <property type="entry name" value="SSB_OBF"/>
    <property type="match status" value="1"/>
</dbReference>
<evidence type="ECO:0000256" key="2">
    <source>
        <dbReference type="HAMAP-Rule" id="MF_00984"/>
    </source>
</evidence>
<dbReference type="InterPro" id="IPR011344">
    <property type="entry name" value="ssDNA-bd"/>
</dbReference>
<sequence length="148" mass="16112">MNKVILAGRLVRDPEVRYTQTGKAVASFTLAVNRRFSRSADQQQTADFIPIVVWDKLAEVCGNNLVKGSQVLIEGRIQIRSYDAQDGSKRYVTEVIAQELEFMGSRPTSAPAPTQQFGGAQMQTSSPMMGGAAASFGSEVPPDEEIPF</sequence>
<comment type="caution">
    <text evidence="2">Lacks conserved residue(s) required for the propagation of feature annotation.</text>
</comment>
<dbReference type="HAMAP" id="MF_00984">
    <property type="entry name" value="SSB"/>
    <property type="match status" value="1"/>
</dbReference>
<dbReference type="InterPro" id="IPR012340">
    <property type="entry name" value="NA-bd_OB-fold"/>
</dbReference>
<feature type="short sequence motif" description="Important for interaction with partner proteins" evidence="2">
    <location>
        <begin position="143"/>
        <end position="148"/>
    </location>
</feature>
<dbReference type="PROSITE" id="PS50935">
    <property type="entry name" value="SSB"/>
    <property type="match status" value="1"/>
</dbReference>
<dbReference type="Proteomes" id="UP000255234">
    <property type="component" value="Unassembled WGS sequence"/>
</dbReference>
<dbReference type="PANTHER" id="PTHR10302:SF27">
    <property type="entry name" value="SINGLE-STRANDED DNA-BINDING PROTEIN"/>
    <property type="match status" value="1"/>
</dbReference>
<protein>
    <recommendedName>
        <fullName evidence="2 3">Single-stranded DNA-binding protein</fullName>
        <shortName evidence="2">SSB</shortName>
    </recommendedName>
</protein>
<evidence type="ECO:0000256" key="4">
    <source>
        <dbReference type="SAM" id="MobiDB-lite"/>
    </source>
</evidence>
<keyword evidence="1 2" id="KW-0238">DNA-binding</keyword>
<keyword evidence="2" id="KW-0227">DNA damage</keyword>
<dbReference type="GO" id="GO:0006310">
    <property type="term" value="P:DNA recombination"/>
    <property type="evidence" value="ECO:0007669"/>
    <property type="project" value="UniProtKB-UniRule"/>
</dbReference>
<name>A0A378NQJ2_9FIRM</name>
<evidence type="ECO:0000313" key="5">
    <source>
        <dbReference type="EMBL" id="STY69939.1"/>
    </source>
</evidence>
<organism evidence="5 6">
    <name type="scientific">Megamonas hypermegale</name>
    <dbReference type="NCBI Taxonomy" id="158847"/>
    <lineage>
        <taxon>Bacteria</taxon>
        <taxon>Bacillati</taxon>
        <taxon>Bacillota</taxon>
        <taxon>Negativicutes</taxon>
        <taxon>Selenomonadales</taxon>
        <taxon>Selenomonadaceae</taxon>
        <taxon>Megamonas</taxon>
    </lineage>
</organism>
<dbReference type="Pfam" id="PF00436">
    <property type="entry name" value="SSB"/>
    <property type="match status" value="1"/>
</dbReference>
<dbReference type="RefSeq" id="WP_018999300.1">
    <property type="nucleotide sequence ID" value="NZ_UGPP01000001.1"/>
</dbReference>
<feature type="compositionally biased region" description="Polar residues" evidence="4">
    <location>
        <begin position="106"/>
        <end position="127"/>
    </location>
</feature>
<dbReference type="EMBL" id="UGPP01000001">
    <property type="protein sequence ID" value="STY69939.1"/>
    <property type="molecule type" value="Genomic_DNA"/>
</dbReference>
<keyword evidence="2" id="KW-0233">DNA recombination</keyword>
<dbReference type="STRING" id="1122216.GCA_000423385_00051"/>